<gene>
    <name evidence="5" type="ORF">N7532_006481</name>
</gene>
<protein>
    <submittedName>
        <fullName evidence="5">Zinc-binding oxidoreductase-like protein CipB</fullName>
    </submittedName>
</protein>
<dbReference type="InterPro" id="IPR036291">
    <property type="entry name" value="NAD(P)-bd_dom_sf"/>
</dbReference>
<name>A0A9W9KAW6_9EURO</name>
<dbReference type="SMART" id="SM00829">
    <property type="entry name" value="PKS_ER"/>
    <property type="match status" value="1"/>
</dbReference>
<dbReference type="RefSeq" id="XP_056475134.1">
    <property type="nucleotide sequence ID" value="XM_056618975.1"/>
</dbReference>
<sequence>MSTHQAATLLEKGTPLEITERQTPTLGPNELLIEVHAAALNPVDHFQRDLGMFVREFPAILGSDVSGIVAKAGSDVRPDTPKPGTRVTAFASSWFNGKADYGALQKYVIVSEDIVSVLPDSYSFVEGSVFPMAALTSWCGWLWAGISPSSPPSQKEGVFVWGASSSMGTFAVQEAKLMGYTVYATAGAQHHEYIKGLGAARVFDYKNEDILGQMVNSAKEDGITVRAGYLATGDQQLAIDVLAALSGGEKAKLAVAPILKKDLTLPEGIEAAFVSHPEDPVELKGRIRWVFRDWLEARLAAKELVASPHIKVVKGGLAAVNWALDELKGGVSCSKLVVEL</sequence>
<evidence type="ECO:0000259" key="4">
    <source>
        <dbReference type="SMART" id="SM00829"/>
    </source>
</evidence>
<accession>A0A9W9KAW6</accession>
<dbReference type="GO" id="GO:0016651">
    <property type="term" value="F:oxidoreductase activity, acting on NAD(P)H"/>
    <property type="evidence" value="ECO:0007669"/>
    <property type="project" value="InterPro"/>
</dbReference>
<comment type="similarity">
    <text evidence="1">Belongs to the zinc-containing alcohol dehydrogenase family.</text>
</comment>
<dbReference type="InterPro" id="IPR013154">
    <property type="entry name" value="ADH-like_N"/>
</dbReference>
<dbReference type="OrthoDB" id="10257049at2759"/>
<evidence type="ECO:0000313" key="6">
    <source>
        <dbReference type="Proteomes" id="UP001149074"/>
    </source>
</evidence>
<dbReference type="GeneID" id="81357954"/>
<dbReference type="PANTHER" id="PTHR45348:SF2">
    <property type="entry name" value="ZINC-TYPE ALCOHOL DEHYDROGENASE-LIKE PROTEIN C2E1P3.01"/>
    <property type="match status" value="1"/>
</dbReference>
<dbReference type="SUPFAM" id="SSF51735">
    <property type="entry name" value="NAD(P)-binding Rossmann-fold domains"/>
    <property type="match status" value="1"/>
</dbReference>
<reference evidence="5" key="1">
    <citation type="submission" date="2022-11" db="EMBL/GenBank/DDBJ databases">
        <authorList>
            <person name="Petersen C."/>
        </authorList>
    </citation>
    <scope>NUCLEOTIDE SEQUENCE</scope>
    <source>
        <strain evidence="5">IBT 30761</strain>
    </source>
</reference>
<evidence type="ECO:0000256" key="2">
    <source>
        <dbReference type="ARBA" id="ARBA00023002"/>
    </source>
</evidence>
<dbReference type="SUPFAM" id="SSF50129">
    <property type="entry name" value="GroES-like"/>
    <property type="match status" value="1"/>
</dbReference>
<feature type="domain" description="Enoyl reductase (ER)" evidence="4">
    <location>
        <begin position="13"/>
        <end position="338"/>
    </location>
</feature>
<dbReference type="PANTHER" id="PTHR45348">
    <property type="entry name" value="HYPOTHETICAL OXIDOREDUCTASE (EUROFUNG)"/>
    <property type="match status" value="1"/>
</dbReference>
<dbReference type="InterPro" id="IPR011032">
    <property type="entry name" value="GroES-like_sf"/>
</dbReference>
<evidence type="ECO:0000256" key="3">
    <source>
        <dbReference type="SAM" id="MobiDB-lite"/>
    </source>
</evidence>
<reference evidence="5" key="2">
    <citation type="journal article" date="2023" name="IMA Fungus">
        <title>Comparative genomic study of the Penicillium genus elucidates a diverse pangenome and 15 lateral gene transfer events.</title>
        <authorList>
            <person name="Petersen C."/>
            <person name="Sorensen T."/>
            <person name="Nielsen M.R."/>
            <person name="Sondergaard T.E."/>
            <person name="Sorensen J.L."/>
            <person name="Fitzpatrick D.A."/>
            <person name="Frisvad J.C."/>
            <person name="Nielsen K.L."/>
        </authorList>
    </citation>
    <scope>NUCLEOTIDE SEQUENCE</scope>
    <source>
        <strain evidence="5">IBT 30761</strain>
    </source>
</reference>
<dbReference type="CDD" id="cd08249">
    <property type="entry name" value="enoyl_reductase_like"/>
    <property type="match status" value="1"/>
</dbReference>
<comment type="caution">
    <text evidence="5">The sequence shown here is derived from an EMBL/GenBank/DDBJ whole genome shotgun (WGS) entry which is preliminary data.</text>
</comment>
<dbReference type="InterPro" id="IPR047122">
    <property type="entry name" value="Trans-enoyl_RdTase-like"/>
</dbReference>
<keyword evidence="2" id="KW-0560">Oxidoreductase</keyword>
<organism evidence="5 6">
    <name type="scientific">Penicillium argentinense</name>
    <dbReference type="NCBI Taxonomy" id="1131581"/>
    <lineage>
        <taxon>Eukaryota</taxon>
        <taxon>Fungi</taxon>
        <taxon>Dikarya</taxon>
        <taxon>Ascomycota</taxon>
        <taxon>Pezizomycotina</taxon>
        <taxon>Eurotiomycetes</taxon>
        <taxon>Eurotiomycetidae</taxon>
        <taxon>Eurotiales</taxon>
        <taxon>Aspergillaceae</taxon>
        <taxon>Penicillium</taxon>
    </lineage>
</organism>
<dbReference type="Gene3D" id="3.90.180.10">
    <property type="entry name" value="Medium-chain alcohol dehydrogenases, catalytic domain"/>
    <property type="match status" value="1"/>
</dbReference>
<dbReference type="EMBL" id="JAPQKI010000005">
    <property type="protein sequence ID" value="KAJ5099480.1"/>
    <property type="molecule type" value="Genomic_DNA"/>
</dbReference>
<evidence type="ECO:0000256" key="1">
    <source>
        <dbReference type="ARBA" id="ARBA00008072"/>
    </source>
</evidence>
<dbReference type="Gene3D" id="3.40.50.720">
    <property type="entry name" value="NAD(P)-binding Rossmann-like Domain"/>
    <property type="match status" value="1"/>
</dbReference>
<proteinExistence type="inferred from homology"/>
<dbReference type="AlphaFoldDB" id="A0A9W9KAW6"/>
<keyword evidence="6" id="KW-1185">Reference proteome</keyword>
<feature type="region of interest" description="Disordered" evidence="3">
    <location>
        <begin position="1"/>
        <end position="23"/>
    </location>
</feature>
<dbReference type="Pfam" id="PF08240">
    <property type="entry name" value="ADH_N"/>
    <property type="match status" value="1"/>
</dbReference>
<dbReference type="Proteomes" id="UP001149074">
    <property type="component" value="Unassembled WGS sequence"/>
</dbReference>
<dbReference type="InterPro" id="IPR020843">
    <property type="entry name" value="ER"/>
</dbReference>
<evidence type="ECO:0000313" key="5">
    <source>
        <dbReference type="EMBL" id="KAJ5099480.1"/>
    </source>
</evidence>